<feature type="transmembrane region" description="Helical" evidence="1">
    <location>
        <begin position="140"/>
        <end position="162"/>
    </location>
</feature>
<keyword evidence="3" id="KW-1185">Reference proteome</keyword>
<protein>
    <submittedName>
        <fullName evidence="2">Uncharacterized protein</fullName>
    </submittedName>
</protein>
<feature type="transmembrane region" description="Helical" evidence="1">
    <location>
        <begin position="203"/>
        <end position="229"/>
    </location>
</feature>
<dbReference type="EMBL" id="FOJM01000008">
    <property type="protein sequence ID" value="SFA49723.1"/>
    <property type="molecule type" value="Genomic_DNA"/>
</dbReference>
<gene>
    <name evidence="2" type="ORF">SAMN04488511_108192</name>
</gene>
<keyword evidence="1" id="KW-0472">Membrane</keyword>
<dbReference type="AlphaFoldDB" id="A0A1I0TDS6"/>
<feature type="transmembrane region" description="Helical" evidence="1">
    <location>
        <begin position="53"/>
        <end position="73"/>
    </location>
</feature>
<evidence type="ECO:0000313" key="2">
    <source>
        <dbReference type="EMBL" id="SFA49723.1"/>
    </source>
</evidence>
<reference evidence="3" key="1">
    <citation type="submission" date="2016-10" db="EMBL/GenBank/DDBJ databases">
        <authorList>
            <person name="Varghese N."/>
            <person name="Submissions S."/>
        </authorList>
    </citation>
    <scope>NUCLEOTIDE SEQUENCE [LARGE SCALE GENOMIC DNA]</scope>
    <source>
        <strain evidence="3">DSM 18130</strain>
    </source>
</reference>
<evidence type="ECO:0000256" key="1">
    <source>
        <dbReference type="SAM" id="Phobius"/>
    </source>
</evidence>
<accession>A0A1I0TDS6</accession>
<dbReference type="STRING" id="332999.SAMN04488511_108192"/>
<organism evidence="2 3">
    <name type="scientific">Pedobacter suwonensis</name>
    <dbReference type="NCBI Taxonomy" id="332999"/>
    <lineage>
        <taxon>Bacteria</taxon>
        <taxon>Pseudomonadati</taxon>
        <taxon>Bacteroidota</taxon>
        <taxon>Sphingobacteriia</taxon>
        <taxon>Sphingobacteriales</taxon>
        <taxon>Sphingobacteriaceae</taxon>
        <taxon>Pedobacter</taxon>
    </lineage>
</organism>
<dbReference type="Proteomes" id="UP000198836">
    <property type="component" value="Unassembled WGS sequence"/>
</dbReference>
<keyword evidence="1" id="KW-1133">Transmembrane helix</keyword>
<proteinExistence type="predicted"/>
<feature type="transmembrane region" description="Helical" evidence="1">
    <location>
        <begin position="99"/>
        <end position="120"/>
    </location>
</feature>
<keyword evidence="1" id="KW-0812">Transmembrane</keyword>
<evidence type="ECO:0000313" key="3">
    <source>
        <dbReference type="Proteomes" id="UP000198836"/>
    </source>
</evidence>
<feature type="transmembrane region" description="Helical" evidence="1">
    <location>
        <begin position="174"/>
        <end position="197"/>
    </location>
</feature>
<sequence length="237" mass="27437">MIAVFIKSMIVKRISIVLFCYFLLFRLYAVCSLFYSFISQAPNKALIRNTNDGYQLTIFQLEFYFFLIVLYSFRPSRFKKTIAQSYKQSGTEMASRKSFFWIVYVGMLLAVFGIPLLILHDSIAGVFEIITVANQYIIESFGLLMMAVIFIGLNITGFYYDFVNAFDHARTQFFRSLFAFILTIPISAFLYFISVLLQKKTDALIIICLAFNLSFLYLSIIGPLTKIIYRSKRKTAK</sequence>
<name>A0A1I0TDS6_9SPHI</name>